<feature type="coiled-coil region" evidence="4">
    <location>
        <begin position="71"/>
        <end position="98"/>
    </location>
</feature>
<dbReference type="InterPro" id="IPR034694">
    <property type="entry name" value="HPF_long/plastid"/>
</dbReference>
<dbReference type="Gene3D" id="3.30.160.100">
    <property type="entry name" value="Ribosome hibernation promotion factor-like"/>
    <property type="match status" value="1"/>
</dbReference>
<keyword evidence="1 3" id="KW-0963">Cytoplasm</keyword>
<dbReference type="AlphaFoldDB" id="A0A0S7XPM3"/>
<dbReference type="InterPro" id="IPR032528">
    <property type="entry name" value="Ribosom_S30AE_C"/>
</dbReference>
<evidence type="ECO:0000256" key="2">
    <source>
        <dbReference type="ARBA" id="ARBA00022845"/>
    </source>
</evidence>
<dbReference type="CDD" id="cd00552">
    <property type="entry name" value="RaiA"/>
    <property type="match status" value="1"/>
</dbReference>
<reference evidence="6 7" key="1">
    <citation type="journal article" date="2015" name="Microbiome">
        <title>Genomic resolution of linkages in carbon, nitrogen, and sulfur cycling among widespread estuary sediment bacteria.</title>
        <authorList>
            <person name="Baker B.J."/>
            <person name="Lazar C.S."/>
            <person name="Teske A.P."/>
            <person name="Dick G.J."/>
        </authorList>
    </citation>
    <scope>NUCLEOTIDE SEQUENCE [LARGE SCALE GENOMIC DNA]</scope>
    <source>
        <strain evidence="6">DG_56</strain>
    </source>
</reference>
<comment type="subunit">
    <text evidence="3">Interacts with 100S ribosomes.</text>
</comment>
<dbReference type="InterPro" id="IPR003489">
    <property type="entry name" value="RHF/RaiA"/>
</dbReference>
<dbReference type="InterPro" id="IPR038416">
    <property type="entry name" value="Ribosom_S30AE_C_sf"/>
</dbReference>
<evidence type="ECO:0000256" key="3">
    <source>
        <dbReference type="HAMAP-Rule" id="MF_00839"/>
    </source>
</evidence>
<organism evidence="6 7">
    <name type="scientific">candidate division KD3-62 bacterium DG_56</name>
    <dbReference type="NCBI Taxonomy" id="1704032"/>
    <lineage>
        <taxon>Bacteria</taxon>
        <taxon>candidate division KD3-62</taxon>
    </lineage>
</organism>
<dbReference type="Gene3D" id="3.30.505.50">
    <property type="entry name" value="Sigma 54 modulation/S30EA ribosomal protein, C-terminal domain"/>
    <property type="match status" value="1"/>
</dbReference>
<dbReference type="GO" id="GO:0045900">
    <property type="term" value="P:negative regulation of translational elongation"/>
    <property type="evidence" value="ECO:0007669"/>
    <property type="project" value="TreeGrafter"/>
</dbReference>
<accession>A0A0S7XPM3</accession>
<gene>
    <name evidence="3" type="primary">hpf</name>
    <name evidence="6" type="ORF">AMK68_01905</name>
</gene>
<dbReference type="FunFam" id="3.30.505.50:FF:000001">
    <property type="entry name" value="Ribosome hibernation promoting factor"/>
    <property type="match status" value="1"/>
</dbReference>
<dbReference type="InterPro" id="IPR050574">
    <property type="entry name" value="HPF/YfiA_ribosome-assoc"/>
</dbReference>
<evidence type="ECO:0000259" key="5">
    <source>
        <dbReference type="Pfam" id="PF16321"/>
    </source>
</evidence>
<dbReference type="PANTHER" id="PTHR33231:SF1">
    <property type="entry name" value="30S RIBOSOMAL PROTEIN"/>
    <property type="match status" value="1"/>
</dbReference>
<feature type="domain" description="Sigma 54 modulation/S30EA ribosomal protein C-terminal" evidence="5">
    <location>
        <begin position="128"/>
        <end position="180"/>
    </location>
</feature>
<evidence type="ECO:0000313" key="7">
    <source>
        <dbReference type="Proteomes" id="UP000052020"/>
    </source>
</evidence>
<comment type="caution">
    <text evidence="6">The sequence shown here is derived from an EMBL/GenBank/DDBJ whole genome shotgun (WGS) entry which is preliminary data.</text>
</comment>
<dbReference type="Pfam" id="PF16321">
    <property type="entry name" value="Ribosom_S30AE_C"/>
    <property type="match status" value="1"/>
</dbReference>
<comment type="subcellular location">
    <subcellularLocation>
        <location evidence="3">Cytoplasm</location>
    </subcellularLocation>
</comment>
<evidence type="ECO:0000256" key="4">
    <source>
        <dbReference type="SAM" id="Coils"/>
    </source>
</evidence>
<keyword evidence="4" id="KW-0175">Coiled coil</keyword>
<comment type="similarity">
    <text evidence="3">Belongs to the HPF/YfiA ribosome-associated protein family. Long HPF subfamily.</text>
</comment>
<keyword evidence="2 3" id="KW-0810">Translation regulation</keyword>
<sequence length="185" mass="21099">MLISISGKHIEITDAIRRHAEEKLGKLERYFDHIHSVEVTASLVRNWHVVEITVHADGVLLRGEEKSLDMYTSIDQVVDKLERQLKKHKGKLIHRQRELSSRRGAAAAAPLDVESLLGEPEEEAGSGRLVRTKRFAVKPMSPDEACRQMELLGHVFYVFANSETEQVNVVYRRKDGNYGLIEPEF</sequence>
<protein>
    <recommendedName>
        <fullName evidence="3">Ribosome hibernation promoting factor</fullName>
        <shortName evidence="3">HPF</shortName>
    </recommendedName>
</protein>
<dbReference type="Pfam" id="PF02482">
    <property type="entry name" value="Ribosomal_S30AE"/>
    <property type="match status" value="1"/>
</dbReference>
<dbReference type="InterPro" id="IPR036567">
    <property type="entry name" value="RHF-like"/>
</dbReference>
<proteinExistence type="inferred from homology"/>
<dbReference type="EMBL" id="LIZY01000032">
    <property type="protein sequence ID" value="KPJ64308.1"/>
    <property type="molecule type" value="Genomic_DNA"/>
</dbReference>
<dbReference type="Proteomes" id="UP000052020">
    <property type="component" value="Unassembled WGS sequence"/>
</dbReference>
<evidence type="ECO:0000256" key="1">
    <source>
        <dbReference type="ARBA" id="ARBA00022490"/>
    </source>
</evidence>
<dbReference type="NCBIfam" id="TIGR00741">
    <property type="entry name" value="yfiA"/>
    <property type="match status" value="1"/>
</dbReference>
<evidence type="ECO:0000313" key="6">
    <source>
        <dbReference type="EMBL" id="KPJ64308.1"/>
    </source>
</evidence>
<dbReference type="GO" id="GO:0022627">
    <property type="term" value="C:cytosolic small ribosomal subunit"/>
    <property type="evidence" value="ECO:0007669"/>
    <property type="project" value="TreeGrafter"/>
</dbReference>
<dbReference type="SUPFAM" id="SSF69754">
    <property type="entry name" value="Ribosome binding protein Y (YfiA homologue)"/>
    <property type="match status" value="1"/>
</dbReference>
<dbReference type="GO" id="GO:0043024">
    <property type="term" value="F:ribosomal small subunit binding"/>
    <property type="evidence" value="ECO:0007669"/>
    <property type="project" value="TreeGrafter"/>
</dbReference>
<dbReference type="PANTHER" id="PTHR33231">
    <property type="entry name" value="30S RIBOSOMAL PROTEIN"/>
    <property type="match status" value="1"/>
</dbReference>
<comment type="function">
    <text evidence="3">Required for dimerization of active 70S ribosomes into 100S ribosomes in stationary phase; 100S ribosomes are translationally inactive and sometimes present during exponential growth.</text>
</comment>
<name>A0A0S7XPM3_9BACT</name>
<dbReference type="HAMAP" id="MF_00839">
    <property type="entry name" value="HPF"/>
    <property type="match status" value="1"/>
</dbReference>
<dbReference type="PATRIC" id="fig|1704032.3.peg.121"/>